<sequence>MPLSNGLDSRLRGNDGLEVARNLKKTETEQAGFPQHSVIPVKTGI</sequence>
<accession>A0A0H5QEH1</accession>
<evidence type="ECO:0000313" key="2">
    <source>
        <dbReference type="EMBL" id="CRY99645.1"/>
    </source>
</evidence>
<feature type="region of interest" description="Disordered" evidence="1">
    <location>
        <begin position="25"/>
        <end position="45"/>
    </location>
</feature>
<proteinExistence type="predicted"/>
<protein>
    <submittedName>
        <fullName evidence="2">Uncharacterized protein</fullName>
    </submittedName>
</protein>
<name>A0A0H5QEH1_NEIMI</name>
<reference evidence="2 3" key="1">
    <citation type="submission" date="2014-11" db="EMBL/GenBank/DDBJ databases">
        <authorList>
            <person name="Diene M.Seydina."/>
        </authorList>
    </citation>
    <scope>NUCLEOTIDE SEQUENCE [LARGE SCALE GENOMIC DNA]</scope>
    <source>
        <strain evidence="2 3">Neisseria meningitidis CHUV</strain>
    </source>
</reference>
<dbReference type="Proteomes" id="UP000182715">
    <property type="component" value="Unassembled WGS sequence"/>
</dbReference>
<dbReference type="AlphaFoldDB" id="A0A0H5QEH1"/>
<organism evidence="2 3">
    <name type="scientific">Neisseria meningitidis serogroup B</name>
    <dbReference type="NCBI Taxonomy" id="491"/>
    <lineage>
        <taxon>Bacteria</taxon>
        <taxon>Pseudomonadati</taxon>
        <taxon>Pseudomonadota</taxon>
        <taxon>Betaproteobacteria</taxon>
        <taxon>Neisseriales</taxon>
        <taxon>Neisseriaceae</taxon>
        <taxon>Neisseria</taxon>
    </lineage>
</organism>
<dbReference type="EMBL" id="CVTF01000079">
    <property type="protein sequence ID" value="CRY99645.1"/>
    <property type="molecule type" value="Genomic_DNA"/>
</dbReference>
<evidence type="ECO:0000313" key="3">
    <source>
        <dbReference type="Proteomes" id="UP000182715"/>
    </source>
</evidence>
<evidence type="ECO:0000256" key="1">
    <source>
        <dbReference type="SAM" id="MobiDB-lite"/>
    </source>
</evidence>